<organism evidence="3 4">
    <name type="scientific">Mollisia scopiformis</name>
    <name type="common">Conifer needle endophyte fungus</name>
    <name type="synonym">Phialocephala scopiformis</name>
    <dbReference type="NCBI Taxonomy" id="149040"/>
    <lineage>
        <taxon>Eukaryota</taxon>
        <taxon>Fungi</taxon>
        <taxon>Dikarya</taxon>
        <taxon>Ascomycota</taxon>
        <taxon>Pezizomycotina</taxon>
        <taxon>Leotiomycetes</taxon>
        <taxon>Helotiales</taxon>
        <taxon>Mollisiaceae</taxon>
        <taxon>Mollisia</taxon>
    </lineage>
</organism>
<dbReference type="Gene3D" id="1.25.40.10">
    <property type="entry name" value="Tetratricopeptide repeat domain"/>
    <property type="match status" value="3"/>
</dbReference>
<dbReference type="STRING" id="149040.A0A194XMR4"/>
<gene>
    <name evidence="3" type="ORF">LY89DRAFT_609438</name>
</gene>
<reference evidence="3 4" key="1">
    <citation type="submission" date="2015-10" db="EMBL/GenBank/DDBJ databases">
        <title>Full genome of DAOMC 229536 Phialocephala scopiformis, a fungal endophyte of spruce producing the potent anti-insectan compound rugulosin.</title>
        <authorList>
            <consortium name="DOE Joint Genome Institute"/>
            <person name="Walker A.K."/>
            <person name="Frasz S.L."/>
            <person name="Seifert K.A."/>
            <person name="Miller J.D."/>
            <person name="Mondo S.J."/>
            <person name="Labutti K."/>
            <person name="Lipzen A."/>
            <person name="Dockter R."/>
            <person name="Kennedy M."/>
            <person name="Grigoriev I.V."/>
            <person name="Spatafora J.W."/>
        </authorList>
    </citation>
    <scope>NUCLEOTIDE SEQUENCE [LARGE SCALE GENOMIC DNA]</scope>
    <source>
        <strain evidence="3 4">CBS 120377</strain>
    </source>
</reference>
<dbReference type="Pfam" id="PF13812">
    <property type="entry name" value="PPR_3"/>
    <property type="match status" value="1"/>
</dbReference>
<evidence type="ECO:0000313" key="4">
    <source>
        <dbReference type="Proteomes" id="UP000070700"/>
    </source>
</evidence>
<dbReference type="KEGG" id="psco:LY89DRAFT_609438"/>
<feature type="repeat" description="PPR" evidence="1">
    <location>
        <begin position="614"/>
        <end position="648"/>
    </location>
</feature>
<dbReference type="Proteomes" id="UP000070700">
    <property type="component" value="Unassembled WGS sequence"/>
</dbReference>
<feature type="compositionally biased region" description="Basic and acidic residues" evidence="2">
    <location>
        <begin position="68"/>
        <end position="82"/>
    </location>
</feature>
<protein>
    <recommendedName>
        <fullName evidence="5">Pentatricopeptide repeat-containing protein</fullName>
    </recommendedName>
</protein>
<dbReference type="PROSITE" id="PS51375">
    <property type="entry name" value="PPR"/>
    <property type="match status" value="1"/>
</dbReference>
<dbReference type="EMBL" id="KQ947408">
    <property type="protein sequence ID" value="KUJ21067.1"/>
    <property type="molecule type" value="Genomic_DNA"/>
</dbReference>
<dbReference type="OrthoDB" id="185373at2759"/>
<sequence length="867" mass="96475">MSSSHICQACHRRLAQLRPRSLSQWQQRASFISLAKSTTRTTTDKGKDGILNLGDDARKSKGKYAALPERRQRVPSRPEHPGPADVLESLFEQSITEAAASRDAAPHSIYSLSPYKKVEALKEMIRNSSPPADSFNFFVEHFGPQLGRGPESLKSSPSYLLSTARDLIRRIISAKQRDPFSTTLPSATEVCSVYARLGMLPSTDWIEMMTVLIHNIINATEGATSDITHVQKLFSDLLGAWNLVCRAPGNFKDMPEHSLSQINWSHIPAFSSNDATKIYRKNGLNITFGILTPPFSTKRLSRLPPIVLSTFQLLQSRSAIVQTLQGDSARFTSALARIISVPGLNVSSEDAIGQDEIIAPFIRRHSSEIKSLAAEMTTSDSPEYTSRIFTNPQLGFNRGISFVNKRLHEALRTKNRHQVDELWSDVVQWPVAVNTKIENNTTLQSGTVSAALCNYFILVFMALRRPNSAIDVWNHMIQNQMTPTLETWDSMMSGCKAAKDHAALEGVWRKMQAARVQPDNYCWTTRISGLMACHQLDAAIRALDEMGRIWLDAAQKQYPKMSMDNLQKIGKVEGAVKPTIETVNAAIVGAFRHHKKEYASQILAWAGNYGISPDVNTYNILLYPLLRTGQTQQAMGLLQQMQNAGIEADETTFTTLLDETFRFAADLSPEEQKEMVCSVLDEMEAAGLKANLHTYGKIIYALLQSSSGDMTVVNIVLERMAKSNLEPSTHIYTSLVQYYFAQDPPQLDAVRSTVERASMVHGSTDHIFWDRVVEGYSQAGETAAALRIVAKAKSMDNSVSWLALKDLLYALARNEEWEVAKALVRDQIVETGGPLSPDEKGKEGQHRFWKVAYELGVVNEQGTGVSF</sequence>
<dbReference type="RefSeq" id="XP_018075422.1">
    <property type="nucleotide sequence ID" value="XM_018210518.1"/>
</dbReference>
<dbReference type="InParanoid" id="A0A194XMR4"/>
<dbReference type="InterPro" id="IPR002885">
    <property type="entry name" value="PPR_rpt"/>
</dbReference>
<dbReference type="Pfam" id="PF01535">
    <property type="entry name" value="PPR"/>
    <property type="match status" value="1"/>
</dbReference>
<dbReference type="NCBIfam" id="TIGR00756">
    <property type="entry name" value="PPR"/>
    <property type="match status" value="1"/>
</dbReference>
<evidence type="ECO:0000256" key="2">
    <source>
        <dbReference type="SAM" id="MobiDB-lite"/>
    </source>
</evidence>
<dbReference type="PANTHER" id="PTHR45613:SF9">
    <property type="entry name" value="MITOCHONDRIAL GROUP I INTRON SPLICING FACTOR CCM1"/>
    <property type="match status" value="1"/>
</dbReference>
<accession>A0A194XMR4</accession>
<dbReference type="PANTHER" id="PTHR45613">
    <property type="entry name" value="PENTATRICOPEPTIDE REPEAT-CONTAINING PROTEIN"/>
    <property type="match status" value="1"/>
</dbReference>
<name>A0A194XMR4_MOLSC</name>
<keyword evidence="4" id="KW-1185">Reference proteome</keyword>
<evidence type="ECO:0008006" key="5">
    <source>
        <dbReference type="Google" id="ProtNLM"/>
    </source>
</evidence>
<dbReference type="GeneID" id="28820244"/>
<feature type="region of interest" description="Disordered" evidence="2">
    <location>
        <begin position="61"/>
        <end position="84"/>
    </location>
</feature>
<proteinExistence type="predicted"/>
<dbReference type="AlphaFoldDB" id="A0A194XMR4"/>
<dbReference type="InterPro" id="IPR011990">
    <property type="entry name" value="TPR-like_helical_dom_sf"/>
</dbReference>
<evidence type="ECO:0000256" key="1">
    <source>
        <dbReference type="PROSITE-ProRule" id="PRU00708"/>
    </source>
</evidence>
<evidence type="ECO:0000313" key="3">
    <source>
        <dbReference type="EMBL" id="KUJ21067.1"/>
    </source>
</evidence>